<protein>
    <recommendedName>
        <fullName evidence="11">Beta-mannosidase B</fullName>
        <ecNumber evidence="5">3.2.1.25</ecNumber>
    </recommendedName>
    <alternativeName>
        <fullName evidence="12">Mannanase B</fullName>
    </alternativeName>
</protein>
<dbReference type="InterPro" id="IPR013783">
    <property type="entry name" value="Ig-like_fold"/>
</dbReference>
<dbReference type="InterPro" id="IPR041625">
    <property type="entry name" value="Beta-mannosidase_Ig"/>
</dbReference>
<organism evidence="17 18">
    <name type="scientific">Candidatus Desantisbacteria bacterium CG_4_10_14_0_8_um_filter_48_22</name>
    <dbReference type="NCBI Taxonomy" id="1974543"/>
    <lineage>
        <taxon>Bacteria</taxon>
        <taxon>Candidatus Desantisiibacteriota</taxon>
    </lineage>
</organism>
<evidence type="ECO:0000259" key="13">
    <source>
        <dbReference type="Pfam" id="PF00703"/>
    </source>
</evidence>
<dbReference type="InterPro" id="IPR041447">
    <property type="entry name" value="Mannosidase_ig"/>
</dbReference>
<dbReference type="Pfam" id="PF00703">
    <property type="entry name" value="Glyco_hydro_2"/>
    <property type="match status" value="1"/>
</dbReference>
<dbReference type="FunFam" id="3.20.20.80:FF:000050">
    <property type="entry name" value="Beta-mannosidase B"/>
    <property type="match status" value="1"/>
</dbReference>
<evidence type="ECO:0000256" key="7">
    <source>
        <dbReference type="ARBA" id="ARBA00022801"/>
    </source>
</evidence>
<keyword evidence="9" id="KW-0326">Glycosidase</keyword>
<dbReference type="Pfam" id="PF17786">
    <property type="entry name" value="Mannosidase_ig"/>
    <property type="match status" value="1"/>
</dbReference>
<proteinExistence type="inferred from homology"/>
<dbReference type="GO" id="GO:0004567">
    <property type="term" value="F:beta-mannosidase activity"/>
    <property type="evidence" value="ECO:0007669"/>
    <property type="project" value="UniProtKB-EC"/>
</dbReference>
<comment type="subcellular location">
    <subcellularLocation>
        <location evidence="2">Secreted</location>
    </subcellularLocation>
</comment>
<dbReference type="InterPro" id="IPR006102">
    <property type="entry name" value="Ig-like_GH2"/>
</dbReference>
<dbReference type="InterPro" id="IPR008979">
    <property type="entry name" value="Galactose-bd-like_sf"/>
</dbReference>
<dbReference type="EMBL" id="PFMR01000128">
    <property type="protein sequence ID" value="PIZ17303.1"/>
    <property type="molecule type" value="Genomic_DNA"/>
</dbReference>
<evidence type="ECO:0000256" key="2">
    <source>
        <dbReference type="ARBA" id="ARBA00004613"/>
    </source>
</evidence>
<dbReference type="InterPro" id="IPR054593">
    <property type="entry name" value="Beta-mannosidase-like_N2"/>
</dbReference>
<dbReference type="GO" id="GO:0006516">
    <property type="term" value="P:glycoprotein catabolic process"/>
    <property type="evidence" value="ECO:0007669"/>
    <property type="project" value="TreeGrafter"/>
</dbReference>
<dbReference type="EC" id="3.2.1.25" evidence="5"/>
<evidence type="ECO:0000256" key="12">
    <source>
        <dbReference type="ARBA" id="ARBA00041614"/>
    </source>
</evidence>
<dbReference type="Pfam" id="PF22666">
    <property type="entry name" value="Glyco_hydro_2_N2"/>
    <property type="match status" value="1"/>
</dbReference>
<dbReference type="Gene3D" id="2.60.40.10">
    <property type="entry name" value="Immunoglobulins"/>
    <property type="match status" value="3"/>
</dbReference>
<sequence length="877" mass="100469">MKTYYVFNGWKNGVTDFHSRRAHRTMAPVLKTGVWFVVLGDNMKMLDLNGEWELQYCNIGEGKAGAFSEDSSGWISATVPGDVHLDLMAAGKMEEPLYGLNAKKCEWVEEKEFWYRKIFYVSKDDLSADRIELCFDGLDTTAEIWLNGKKAGASNNMLAPCAFDAKGFLNDGKNILLVRLDCGLEAAKGKPLEKYLLPDDIPSRRIWIRKPQFTFGWDWAPRLLTCGIWRPARINFYKEFVLRNVYLRAKLAGKKAVVKAECEIENLGCEPVSAEIKAALKKKKTYSVNIRANLKPGMNRISVPVQVADPQLWYPRPVGGQPLYDFSLEVRTDAGEIDRYQTAYGIREVKLLQQPLGKEGKSWTFVVNGVKVFCKGADWIPPDSILARAGEEKYRRSVELAAEANFNMLRIWGGGIYEPDCFYRACDEMGVMVWQEFIFACALYPDDDPDFCAEVKQEAELAVKSLRNHPSLVLWCGNNENDWGWATGWWTKADRYYGLKLYSEILPQVCGRFDPDRPYWQSSPFGGADPNSHLEGDRHTWWVSIQGGINEEKFDYRNYARDESKFTSEYGILAPSPIETLKKCIPENELNPSSESWKFHANTFDNTVKGTYQMGMLRYNYDDEPQNLPLEEFTMGLQLIQGEAYKFSIEHYRRRKFFCSGDLFWMYADCWGAASGWTIVDYYLQRKPSFFFVKKAYAPVLVSIKEEEFGLSVWVTNDLLQDFSGTLEFGQKDFFGKEFLKKKIRVKVKANSSKCVVRAARTGEIDMLACYNIQRFFYARLKAGARTVCENRHFFSLLKWLKTSLPKAKLEHAVKGNKLVVKTDNFAWAVKVDLPEGLVPEDNYFDVFPGETKEILLRGDLNLADQVKVKAMNQAES</sequence>
<evidence type="ECO:0000256" key="5">
    <source>
        <dbReference type="ARBA" id="ARBA00012754"/>
    </source>
</evidence>
<dbReference type="SUPFAM" id="SSF49303">
    <property type="entry name" value="beta-Galactosidase/glucuronidase domain"/>
    <property type="match status" value="3"/>
</dbReference>
<evidence type="ECO:0000313" key="17">
    <source>
        <dbReference type="EMBL" id="PIZ17303.1"/>
    </source>
</evidence>
<dbReference type="Pfam" id="PF17753">
    <property type="entry name" value="Ig_mannosidase"/>
    <property type="match status" value="1"/>
</dbReference>
<evidence type="ECO:0000256" key="10">
    <source>
        <dbReference type="ARBA" id="ARBA00038429"/>
    </source>
</evidence>
<keyword evidence="7" id="KW-0378">Hydrolase</keyword>
<evidence type="ECO:0000256" key="11">
    <source>
        <dbReference type="ARBA" id="ARBA00041069"/>
    </source>
</evidence>
<reference evidence="18" key="1">
    <citation type="submission" date="2017-09" db="EMBL/GenBank/DDBJ databases">
        <title>Depth-based differentiation of microbial function through sediment-hosted aquifers and enrichment of novel symbionts in the deep terrestrial subsurface.</title>
        <authorList>
            <person name="Probst A.J."/>
            <person name="Ladd B."/>
            <person name="Jarett J.K."/>
            <person name="Geller-Mcgrath D.E."/>
            <person name="Sieber C.M.K."/>
            <person name="Emerson J.B."/>
            <person name="Anantharaman K."/>
            <person name="Thomas B.C."/>
            <person name="Malmstrom R."/>
            <person name="Stieglmeier M."/>
            <person name="Klingl A."/>
            <person name="Woyke T."/>
            <person name="Ryan C.M."/>
            <person name="Banfield J.F."/>
        </authorList>
    </citation>
    <scope>NUCLEOTIDE SEQUENCE [LARGE SCALE GENOMIC DNA]</scope>
</reference>
<comment type="caution">
    <text evidence="17">The sequence shown here is derived from an EMBL/GenBank/DDBJ whole genome shotgun (WGS) entry which is preliminary data.</text>
</comment>
<evidence type="ECO:0000313" key="18">
    <source>
        <dbReference type="Proteomes" id="UP000229307"/>
    </source>
</evidence>
<dbReference type="SUPFAM" id="SSF51445">
    <property type="entry name" value="(Trans)glycosidases"/>
    <property type="match status" value="1"/>
</dbReference>
<comment type="pathway">
    <text evidence="3">Glycan metabolism; N-glycan degradation.</text>
</comment>
<evidence type="ECO:0000256" key="9">
    <source>
        <dbReference type="ARBA" id="ARBA00023295"/>
    </source>
</evidence>
<dbReference type="PANTHER" id="PTHR43730:SF1">
    <property type="entry name" value="BETA-MANNOSIDASE"/>
    <property type="match status" value="1"/>
</dbReference>
<dbReference type="PANTHER" id="PTHR43730">
    <property type="entry name" value="BETA-MANNOSIDASE"/>
    <property type="match status" value="1"/>
</dbReference>
<evidence type="ECO:0000259" key="16">
    <source>
        <dbReference type="Pfam" id="PF22666"/>
    </source>
</evidence>
<comment type="similarity">
    <text evidence="10">Belongs to the glycosyl hydrolase 2 family. Beta-mannosidase B subfamily.</text>
</comment>
<dbReference type="InterPro" id="IPR036156">
    <property type="entry name" value="Beta-gal/glucu_dom_sf"/>
</dbReference>
<accession>A0A2M7SDD7</accession>
<evidence type="ECO:0000256" key="4">
    <source>
        <dbReference type="ARBA" id="ARBA00011738"/>
    </source>
</evidence>
<dbReference type="InterPro" id="IPR017853">
    <property type="entry name" value="GH"/>
</dbReference>
<dbReference type="SUPFAM" id="SSF49785">
    <property type="entry name" value="Galactose-binding domain-like"/>
    <property type="match status" value="1"/>
</dbReference>
<evidence type="ECO:0000259" key="15">
    <source>
        <dbReference type="Pfam" id="PF17786"/>
    </source>
</evidence>
<dbReference type="GO" id="GO:0005576">
    <property type="term" value="C:extracellular region"/>
    <property type="evidence" value="ECO:0007669"/>
    <property type="project" value="UniProtKB-SubCell"/>
</dbReference>
<feature type="domain" description="Beta-mannosidase Ig-fold" evidence="14">
    <location>
        <begin position="807"/>
        <end position="873"/>
    </location>
</feature>
<feature type="domain" description="Mannosidase Ig/CBM-like" evidence="15">
    <location>
        <begin position="711"/>
        <end position="799"/>
    </location>
</feature>
<comment type="catalytic activity">
    <reaction evidence="1">
        <text>Hydrolysis of terminal, non-reducing beta-D-mannose residues in beta-D-mannosides.</text>
        <dbReference type="EC" id="3.2.1.25"/>
    </reaction>
</comment>
<feature type="domain" description="Beta-mannosidase-like galactose-binding" evidence="16">
    <location>
        <begin position="70"/>
        <end position="230"/>
    </location>
</feature>
<evidence type="ECO:0000256" key="6">
    <source>
        <dbReference type="ARBA" id="ARBA00022525"/>
    </source>
</evidence>
<dbReference type="Gene3D" id="3.20.20.80">
    <property type="entry name" value="Glycosidases"/>
    <property type="match status" value="1"/>
</dbReference>
<dbReference type="Gene3D" id="2.60.120.260">
    <property type="entry name" value="Galactose-binding domain-like"/>
    <property type="match status" value="1"/>
</dbReference>
<dbReference type="AlphaFoldDB" id="A0A2M7SDD7"/>
<evidence type="ECO:0000256" key="8">
    <source>
        <dbReference type="ARBA" id="ARBA00023180"/>
    </source>
</evidence>
<dbReference type="Proteomes" id="UP000229307">
    <property type="component" value="Unassembled WGS sequence"/>
</dbReference>
<keyword evidence="6" id="KW-0964">Secreted</keyword>
<evidence type="ECO:0000256" key="3">
    <source>
        <dbReference type="ARBA" id="ARBA00004740"/>
    </source>
</evidence>
<gene>
    <name evidence="17" type="ORF">COY52_04765</name>
</gene>
<feature type="domain" description="Glycoside hydrolase family 2 immunoglobulin-like beta-sandwich" evidence="13">
    <location>
        <begin position="243"/>
        <end position="347"/>
    </location>
</feature>
<evidence type="ECO:0000256" key="1">
    <source>
        <dbReference type="ARBA" id="ARBA00000829"/>
    </source>
</evidence>
<comment type="subunit">
    <text evidence="4">Homodimer.</text>
</comment>
<dbReference type="GO" id="GO:0005975">
    <property type="term" value="P:carbohydrate metabolic process"/>
    <property type="evidence" value="ECO:0007669"/>
    <property type="project" value="InterPro"/>
</dbReference>
<keyword evidence="8" id="KW-0325">Glycoprotein</keyword>
<evidence type="ECO:0000259" key="14">
    <source>
        <dbReference type="Pfam" id="PF17753"/>
    </source>
</evidence>
<name>A0A2M7SDD7_9BACT</name>
<dbReference type="InterPro" id="IPR050887">
    <property type="entry name" value="Beta-mannosidase_GH2"/>
</dbReference>